<gene>
    <name evidence="2" type="ORF">B0I36DRAFT_314417</name>
</gene>
<evidence type="ECO:0000313" key="3">
    <source>
        <dbReference type="Proteomes" id="UP000756346"/>
    </source>
</evidence>
<feature type="compositionally biased region" description="Polar residues" evidence="1">
    <location>
        <begin position="10"/>
        <end position="22"/>
    </location>
</feature>
<organism evidence="2 3">
    <name type="scientific">Microdochium trichocladiopsis</name>
    <dbReference type="NCBI Taxonomy" id="1682393"/>
    <lineage>
        <taxon>Eukaryota</taxon>
        <taxon>Fungi</taxon>
        <taxon>Dikarya</taxon>
        <taxon>Ascomycota</taxon>
        <taxon>Pezizomycotina</taxon>
        <taxon>Sordariomycetes</taxon>
        <taxon>Xylariomycetidae</taxon>
        <taxon>Xylariales</taxon>
        <taxon>Microdochiaceae</taxon>
        <taxon>Microdochium</taxon>
    </lineage>
</organism>
<comment type="caution">
    <text evidence="2">The sequence shown here is derived from an EMBL/GenBank/DDBJ whole genome shotgun (WGS) entry which is preliminary data.</text>
</comment>
<dbReference type="GeneID" id="70182303"/>
<name>A0A9P9BUL6_9PEZI</name>
<accession>A0A9P9BUL6</accession>
<sequence>MPPARCPSLWTLSSAPSASVPSRKQAPPPKSAATPTRVFRRRLNCPVSCALISWQGSQP</sequence>
<keyword evidence="3" id="KW-1185">Reference proteome</keyword>
<dbReference type="Proteomes" id="UP000756346">
    <property type="component" value="Unassembled WGS sequence"/>
</dbReference>
<dbReference type="EMBL" id="JAGTJQ010000002">
    <property type="protein sequence ID" value="KAH7037604.1"/>
    <property type="molecule type" value="Genomic_DNA"/>
</dbReference>
<evidence type="ECO:0000313" key="2">
    <source>
        <dbReference type="EMBL" id="KAH7037604.1"/>
    </source>
</evidence>
<dbReference type="AlphaFoldDB" id="A0A9P9BUL6"/>
<dbReference type="RefSeq" id="XP_046016725.1">
    <property type="nucleotide sequence ID" value="XM_046152757.1"/>
</dbReference>
<reference evidence="2" key="1">
    <citation type="journal article" date="2021" name="Nat. Commun.">
        <title>Genetic determinants of endophytism in the Arabidopsis root mycobiome.</title>
        <authorList>
            <person name="Mesny F."/>
            <person name="Miyauchi S."/>
            <person name="Thiergart T."/>
            <person name="Pickel B."/>
            <person name="Atanasova L."/>
            <person name="Karlsson M."/>
            <person name="Huettel B."/>
            <person name="Barry K.W."/>
            <person name="Haridas S."/>
            <person name="Chen C."/>
            <person name="Bauer D."/>
            <person name="Andreopoulos W."/>
            <person name="Pangilinan J."/>
            <person name="LaButti K."/>
            <person name="Riley R."/>
            <person name="Lipzen A."/>
            <person name="Clum A."/>
            <person name="Drula E."/>
            <person name="Henrissat B."/>
            <person name="Kohler A."/>
            <person name="Grigoriev I.V."/>
            <person name="Martin F.M."/>
            <person name="Hacquard S."/>
        </authorList>
    </citation>
    <scope>NUCLEOTIDE SEQUENCE</scope>
    <source>
        <strain evidence="2">MPI-CAGE-CH-0230</strain>
    </source>
</reference>
<evidence type="ECO:0000256" key="1">
    <source>
        <dbReference type="SAM" id="MobiDB-lite"/>
    </source>
</evidence>
<proteinExistence type="predicted"/>
<protein>
    <submittedName>
        <fullName evidence="2">Uncharacterized protein</fullName>
    </submittedName>
</protein>
<feature type="region of interest" description="Disordered" evidence="1">
    <location>
        <begin position="1"/>
        <end position="37"/>
    </location>
</feature>